<gene>
    <name evidence="1" type="ORF">GCM10007872_06950</name>
</gene>
<keyword evidence="2" id="KW-1185">Reference proteome</keyword>
<name>A0AA37SGV8_9PROT</name>
<dbReference type="Proteomes" id="UP001156708">
    <property type="component" value="Unassembled WGS sequence"/>
</dbReference>
<dbReference type="AlphaFoldDB" id="A0AA37SGV8"/>
<proteinExistence type="predicted"/>
<evidence type="ECO:0000313" key="2">
    <source>
        <dbReference type="Proteomes" id="UP001156708"/>
    </source>
</evidence>
<evidence type="ECO:0000313" key="1">
    <source>
        <dbReference type="EMBL" id="GLQ83787.1"/>
    </source>
</evidence>
<sequence length="180" mass="20841">MCSKSACATMDPFDFSERHSILIRARPESILNSVRRYRLGDDPLLRPALYLRGLPARLLHTPPPPPLELQDFTLLSQTDRSLIYGLKGSFWRTNYGLRRFDTPMEFLGDRDASSATLVLSFMTMPAGRERTRLVTQTHILCPTSYVRRRFLPYWLIIRPVSGLLRRRMLSQIKVRCEQSA</sequence>
<accession>A0AA37SGV8</accession>
<dbReference type="RefSeq" id="WP_228123649.1">
    <property type="nucleotide sequence ID" value="NZ_BARA01000023.1"/>
</dbReference>
<organism evidence="1 2">
    <name type="scientific">Gluconobacter sphaericus NBRC 12467</name>
    <dbReference type="NCBI Taxonomy" id="1307951"/>
    <lineage>
        <taxon>Bacteria</taxon>
        <taxon>Pseudomonadati</taxon>
        <taxon>Pseudomonadota</taxon>
        <taxon>Alphaproteobacteria</taxon>
        <taxon>Acetobacterales</taxon>
        <taxon>Acetobacteraceae</taxon>
        <taxon>Gluconobacter</taxon>
    </lineage>
</organism>
<protein>
    <recommendedName>
        <fullName evidence="3">DUF2867 domain-containing protein</fullName>
    </recommendedName>
</protein>
<dbReference type="EMBL" id="BSNZ01000003">
    <property type="protein sequence ID" value="GLQ83787.1"/>
    <property type="molecule type" value="Genomic_DNA"/>
</dbReference>
<evidence type="ECO:0008006" key="3">
    <source>
        <dbReference type="Google" id="ProtNLM"/>
    </source>
</evidence>
<reference evidence="2" key="1">
    <citation type="journal article" date="2019" name="Int. J. Syst. Evol. Microbiol.">
        <title>The Global Catalogue of Microorganisms (GCM) 10K type strain sequencing project: providing services to taxonomists for standard genome sequencing and annotation.</title>
        <authorList>
            <consortium name="The Broad Institute Genomics Platform"/>
            <consortium name="The Broad Institute Genome Sequencing Center for Infectious Disease"/>
            <person name="Wu L."/>
            <person name="Ma J."/>
        </authorList>
    </citation>
    <scope>NUCLEOTIDE SEQUENCE [LARGE SCALE GENOMIC DNA]</scope>
    <source>
        <strain evidence="2">NBRC 12467</strain>
    </source>
</reference>
<comment type="caution">
    <text evidence="1">The sequence shown here is derived from an EMBL/GenBank/DDBJ whole genome shotgun (WGS) entry which is preliminary data.</text>
</comment>